<proteinExistence type="predicted"/>
<dbReference type="KEGG" id="anf:AQPE_1703"/>
<accession>A0A5K7S7S6</accession>
<dbReference type="EMBL" id="AP018694">
    <property type="protein sequence ID" value="BBE17547.1"/>
    <property type="molecule type" value="Genomic_DNA"/>
</dbReference>
<keyword evidence="2" id="KW-1185">Reference proteome</keyword>
<dbReference type="Proteomes" id="UP001193389">
    <property type="component" value="Chromosome"/>
</dbReference>
<evidence type="ECO:0000313" key="2">
    <source>
        <dbReference type="Proteomes" id="UP001193389"/>
    </source>
</evidence>
<name>A0A5K7S7S6_9BACT</name>
<dbReference type="AlphaFoldDB" id="A0A5K7S7S6"/>
<organism evidence="1 2">
    <name type="scientific">Aquipluma nitroreducens</name>
    <dbReference type="NCBI Taxonomy" id="2010828"/>
    <lineage>
        <taxon>Bacteria</taxon>
        <taxon>Pseudomonadati</taxon>
        <taxon>Bacteroidota</taxon>
        <taxon>Bacteroidia</taxon>
        <taxon>Marinilabiliales</taxon>
        <taxon>Prolixibacteraceae</taxon>
        <taxon>Aquipluma</taxon>
    </lineage>
</organism>
<gene>
    <name evidence="1" type="ORF">AQPE_1703</name>
</gene>
<protein>
    <submittedName>
        <fullName evidence="1">Uncharacterized protein</fullName>
    </submittedName>
</protein>
<evidence type="ECO:0000313" key="1">
    <source>
        <dbReference type="EMBL" id="BBE17547.1"/>
    </source>
</evidence>
<sequence length="281" mass="33158">MDLRYLNLAYFMRILITSLFLLFSVGSFGQLFPKLPEFRGNIEKVTEKRYGKEQIPTKKDSSVFKPGKYSGWKYTFLFDEDSKLKSRENSFRNKVLTEYTYQRNKIGDRNIEHEIIERDNEGHAGDFVEYENFIDLDGRITKVNYWVGNHQKQTRELFMIEMNAVYKEGKLISFTRHNVNSAGVMDTGERCELFYDSANRIVRIERKDIESDLKTELSYSLNPNGFLDHYSIDLLVGLPVYGKNPTQDIYYKCDSHGNWVKKYTLADQKMIIEAKRKIQYK</sequence>
<reference evidence="1" key="1">
    <citation type="journal article" date="2020" name="Int. J. Syst. Evol. Microbiol.">
        <title>Aquipluma nitroreducens gen. nov. sp. nov., a novel facultatively anaerobic bacterium isolated from a freshwater lake.</title>
        <authorList>
            <person name="Watanabe M."/>
            <person name="Kojima H."/>
            <person name="Fukui M."/>
        </authorList>
    </citation>
    <scope>NUCLEOTIDE SEQUENCE</scope>
    <source>
        <strain evidence="1">MeG22</strain>
    </source>
</reference>